<dbReference type="EMBL" id="AYZF01000002">
    <property type="protein sequence ID" value="KRN07487.1"/>
    <property type="molecule type" value="Genomic_DNA"/>
</dbReference>
<dbReference type="STRING" id="1423806.FD15_GL000769"/>
<dbReference type="eggNOG" id="ENOG5030BEK">
    <property type="taxonomic scope" value="Bacteria"/>
</dbReference>
<dbReference type="InterPro" id="IPR010179">
    <property type="entry name" value="CRISPR-assoc_prot_Cse3"/>
</dbReference>
<dbReference type="CDD" id="cd09727">
    <property type="entry name" value="Cas6_I-E"/>
    <property type="match status" value="1"/>
</dbReference>
<reference evidence="1 2" key="1">
    <citation type="journal article" date="2015" name="Genome Announc.">
        <title>Expanding the biotechnology potential of lactobacilli through comparative genomics of 213 strains and associated genera.</title>
        <authorList>
            <person name="Sun Z."/>
            <person name="Harris H.M."/>
            <person name="McCann A."/>
            <person name="Guo C."/>
            <person name="Argimon S."/>
            <person name="Zhang W."/>
            <person name="Yang X."/>
            <person name="Jeffery I.B."/>
            <person name="Cooney J.C."/>
            <person name="Kagawa T.F."/>
            <person name="Liu W."/>
            <person name="Song Y."/>
            <person name="Salvetti E."/>
            <person name="Wrobel A."/>
            <person name="Rasinkangas P."/>
            <person name="Parkhill J."/>
            <person name="Rea M.C."/>
            <person name="O'Sullivan O."/>
            <person name="Ritari J."/>
            <person name="Douillard F.P."/>
            <person name="Paul Ross R."/>
            <person name="Yang R."/>
            <person name="Briner A.E."/>
            <person name="Felis G.E."/>
            <person name="de Vos W.M."/>
            <person name="Barrangou R."/>
            <person name="Klaenhammer T.R."/>
            <person name="Caufield P.W."/>
            <person name="Cui Y."/>
            <person name="Zhang H."/>
            <person name="O'Toole P.W."/>
        </authorList>
    </citation>
    <scope>NUCLEOTIDE SEQUENCE [LARGE SCALE GENOMIC DNA]</scope>
    <source>
        <strain evidence="1 2">DSM 21376</strain>
    </source>
</reference>
<dbReference type="NCBIfam" id="TIGR01907">
    <property type="entry name" value="casE_Cse3"/>
    <property type="match status" value="1"/>
</dbReference>
<accession>A0A023CZE7</accession>
<dbReference type="Gene3D" id="3.30.70.1200">
    <property type="entry name" value="Crispr-associated protein, domain 1"/>
    <property type="match status" value="1"/>
</dbReference>
<comment type="caution">
    <text evidence="1">The sequence shown here is derived from an EMBL/GenBank/DDBJ whole genome shotgun (WGS) entry which is preliminary data.</text>
</comment>
<dbReference type="RefSeq" id="WP_034989160.1">
    <property type="nucleotide sequence ID" value="NZ_AYZF01000002.1"/>
</dbReference>
<dbReference type="PATRIC" id="fig|1423806.3.peg.781"/>
<sequence>MYLSRVEIATKNRQKIKDLTHLGAYHNWVEQSFPDEINLGERKRHLWRLDQLAGKNYLLVLSENQPDEGQLEKYGVSGTVKIKSYNRFLDAIKIGEIMRFRLTANPSYSVLQPGKKRGRVYPHITVKQQRQWLNERSEKAGFKLIRQRLLNSEGDDDGFAFDIVCRDHPVLYREKGHVMRLSRVTFEGLLQVRDVTVFKETLIKGLGREKAFGMGLMTVITEV</sequence>
<keyword evidence="2" id="KW-1185">Reference proteome</keyword>
<evidence type="ECO:0000313" key="1">
    <source>
        <dbReference type="EMBL" id="KRN07487.1"/>
    </source>
</evidence>
<dbReference type="SUPFAM" id="SSF117987">
    <property type="entry name" value="CRISPR-associated protein"/>
    <property type="match status" value="2"/>
</dbReference>
<gene>
    <name evidence="1" type="ORF">FD15_GL000769</name>
</gene>
<name>A0A023CZE7_9LACO</name>
<dbReference type="Gene3D" id="3.30.70.1210">
    <property type="entry name" value="Crispr-associated protein, domain 2"/>
    <property type="match status" value="1"/>
</dbReference>
<protein>
    <submittedName>
        <fullName evidence="1">CRISPR associated family protein</fullName>
    </submittedName>
</protein>
<organism evidence="1 2">
    <name type="scientific">Liquorilactobacillus sucicola DSM 21376 = JCM 15457</name>
    <dbReference type="NCBI Taxonomy" id="1423806"/>
    <lineage>
        <taxon>Bacteria</taxon>
        <taxon>Bacillati</taxon>
        <taxon>Bacillota</taxon>
        <taxon>Bacilli</taxon>
        <taxon>Lactobacillales</taxon>
        <taxon>Lactobacillaceae</taxon>
        <taxon>Liquorilactobacillus</taxon>
    </lineage>
</organism>
<proteinExistence type="predicted"/>
<dbReference type="SMART" id="SM01101">
    <property type="entry name" value="CRISPR_assoc"/>
    <property type="match status" value="1"/>
</dbReference>
<evidence type="ECO:0000313" key="2">
    <source>
        <dbReference type="Proteomes" id="UP000050961"/>
    </source>
</evidence>
<dbReference type="Proteomes" id="UP000050961">
    <property type="component" value="Unassembled WGS sequence"/>
</dbReference>
<dbReference type="OrthoDB" id="9795689at2"/>
<dbReference type="AlphaFoldDB" id="A0A023CZE7"/>
<dbReference type="Pfam" id="PF08798">
    <property type="entry name" value="CRISPR_assoc"/>
    <property type="match status" value="1"/>
</dbReference>